<evidence type="ECO:0000259" key="1">
    <source>
        <dbReference type="SMART" id="SM00487"/>
    </source>
</evidence>
<protein>
    <submittedName>
        <fullName evidence="2">Helicase</fullName>
    </submittedName>
</protein>
<dbReference type="GO" id="GO:0004386">
    <property type="term" value="F:helicase activity"/>
    <property type="evidence" value="ECO:0007669"/>
    <property type="project" value="UniProtKB-KW"/>
</dbReference>
<organism evidence="2 3">
    <name type="scientific">Ancylobacter pratisalsi</name>
    <dbReference type="NCBI Taxonomy" id="1745854"/>
    <lineage>
        <taxon>Bacteria</taxon>
        <taxon>Pseudomonadati</taxon>
        <taxon>Pseudomonadota</taxon>
        <taxon>Alphaproteobacteria</taxon>
        <taxon>Hyphomicrobiales</taxon>
        <taxon>Xanthobacteraceae</taxon>
        <taxon>Ancylobacter</taxon>
    </lineage>
</organism>
<reference evidence="2 3" key="1">
    <citation type="submission" date="2020-02" db="EMBL/GenBank/DDBJ databases">
        <authorList>
            <person name="Li G."/>
        </authorList>
    </citation>
    <scope>NUCLEOTIDE SEQUENCE [LARGE SCALE GENOMIC DNA]</scope>
    <source>
        <strain evidence="2 3">DSM 102029</strain>
    </source>
</reference>
<sequence>MSDLSAYRQFLAGKALLDPPSGIPEPRDLPECLFDFQAAVTGWALKRGRAALFAGTGLGKSLMELAWAQAVHRETGGDVLHLAPLAVSAQLGREAEKFGLAARVVRAGRECEPGTNITNFQKLDHFDTSRFAGVILDESSILKSTDGHYRTRLIEECAGIPFRLAATATPAPNDFMELGNHAEFLGVMSYTDMLATFFTHDGGDTRQWRLKGHAEDAFWHWMASWAVMLRRPSDLGYEDGAYRLPPLRQFEHMVSAPAAEGDFGLFAPVAVTLKDRLAARRETVAQRIAKAASLTPADRPCVWWCNLNAESEGLTAIIPGAVEVRGSDDPDEKERKLVAFSEGRIRVLVTKPSIAGFGMNWQHCADTGFVGLTDSFEQVYQSIRRFWRFGQTMPVNVHFVVAEAEGAVLANQRRKEADAERMAAAMVRHMAGFSSRAVRGVTRERGAYAPALRMQLPDWIGEAA</sequence>
<dbReference type="RefSeq" id="WP_163073711.1">
    <property type="nucleotide sequence ID" value="NZ_CP048630.1"/>
</dbReference>
<name>A0A6P1YKA6_9HYPH</name>
<keyword evidence="3" id="KW-1185">Reference proteome</keyword>
<evidence type="ECO:0000313" key="3">
    <source>
        <dbReference type="Proteomes" id="UP000464751"/>
    </source>
</evidence>
<feature type="domain" description="Helicase ATP-binding" evidence="1">
    <location>
        <begin position="29"/>
        <end position="201"/>
    </location>
</feature>
<dbReference type="AlphaFoldDB" id="A0A6P1YKA6"/>
<dbReference type="EMBL" id="CP048630">
    <property type="protein sequence ID" value="QIB32653.1"/>
    <property type="molecule type" value="Genomic_DNA"/>
</dbReference>
<evidence type="ECO:0000313" key="2">
    <source>
        <dbReference type="EMBL" id="QIB32653.1"/>
    </source>
</evidence>
<dbReference type="Gene3D" id="3.40.50.300">
    <property type="entry name" value="P-loop containing nucleotide triphosphate hydrolases"/>
    <property type="match status" value="2"/>
</dbReference>
<dbReference type="SUPFAM" id="SSF52540">
    <property type="entry name" value="P-loop containing nucleoside triphosphate hydrolases"/>
    <property type="match status" value="2"/>
</dbReference>
<dbReference type="InterPro" id="IPR014001">
    <property type="entry name" value="Helicase_ATP-bd"/>
</dbReference>
<keyword evidence="2" id="KW-0547">Nucleotide-binding</keyword>
<dbReference type="Proteomes" id="UP000464751">
    <property type="component" value="Chromosome"/>
</dbReference>
<dbReference type="InterPro" id="IPR027417">
    <property type="entry name" value="P-loop_NTPase"/>
</dbReference>
<accession>A0A6P1YKA6</accession>
<dbReference type="SMART" id="SM00487">
    <property type="entry name" value="DEXDc"/>
    <property type="match status" value="1"/>
</dbReference>
<dbReference type="KEGG" id="apra:G3A50_02245"/>
<proteinExistence type="predicted"/>
<keyword evidence="2" id="KW-0347">Helicase</keyword>
<gene>
    <name evidence="2" type="ORF">G3A50_02245</name>
</gene>
<keyword evidence="2" id="KW-0067">ATP-binding</keyword>
<keyword evidence="2" id="KW-0378">Hydrolase</keyword>